<dbReference type="NCBIfam" id="TIGR00254">
    <property type="entry name" value="GGDEF"/>
    <property type="match status" value="1"/>
</dbReference>
<dbReference type="PANTHER" id="PTHR45138">
    <property type="entry name" value="REGULATORY COMPONENTS OF SENSORY TRANSDUCTION SYSTEM"/>
    <property type="match status" value="1"/>
</dbReference>
<gene>
    <name evidence="5" type="ORF">GEV02_02470</name>
</gene>
<dbReference type="InterPro" id="IPR050469">
    <property type="entry name" value="Diguanylate_Cyclase"/>
</dbReference>
<dbReference type="EC" id="2.7.7.65" evidence="1"/>
<keyword evidence="6" id="KW-1185">Reference proteome</keyword>
<name>A0A6A7MV57_9BURK</name>
<organism evidence="5 6">
    <name type="scientific">Rugamonas aquatica</name>
    <dbReference type="NCBI Taxonomy" id="2743357"/>
    <lineage>
        <taxon>Bacteria</taxon>
        <taxon>Pseudomonadati</taxon>
        <taxon>Pseudomonadota</taxon>
        <taxon>Betaproteobacteria</taxon>
        <taxon>Burkholderiales</taxon>
        <taxon>Oxalobacteraceae</taxon>
        <taxon>Telluria group</taxon>
        <taxon>Rugamonas</taxon>
    </lineage>
</organism>
<dbReference type="GO" id="GO:0043709">
    <property type="term" value="P:cell adhesion involved in single-species biofilm formation"/>
    <property type="evidence" value="ECO:0007669"/>
    <property type="project" value="TreeGrafter"/>
</dbReference>
<keyword evidence="3" id="KW-0472">Membrane</keyword>
<dbReference type="RefSeq" id="WP_152836344.1">
    <property type="nucleotide sequence ID" value="NZ_WHUG01000001.1"/>
</dbReference>
<feature type="transmembrane region" description="Helical" evidence="3">
    <location>
        <begin position="144"/>
        <end position="166"/>
    </location>
</feature>
<dbReference type="Pfam" id="PF00990">
    <property type="entry name" value="GGDEF"/>
    <property type="match status" value="1"/>
</dbReference>
<dbReference type="InterPro" id="IPR000160">
    <property type="entry name" value="GGDEF_dom"/>
</dbReference>
<dbReference type="GO" id="GO:0052621">
    <property type="term" value="F:diguanylate cyclase activity"/>
    <property type="evidence" value="ECO:0007669"/>
    <property type="project" value="UniProtKB-EC"/>
</dbReference>
<feature type="domain" description="GGDEF" evidence="4">
    <location>
        <begin position="356"/>
        <end position="489"/>
    </location>
</feature>
<feature type="transmembrane region" description="Helical" evidence="3">
    <location>
        <begin position="36"/>
        <end position="57"/>
    </location>
</feature>
<evidence type="ECO:0000259" key="4">
    <source>
        <dbReference type="PROSITE" id="PS50887"/>
    </source>
</evidence>
<evidence type="ECO:0000256" key="3">
    <source>
        <dbReference type="SAM" id="Phobius"/>
    </source>
</evidence>
<comment type="caution">
    <text evidence="5">The sequence shown here is derived from an EMBL/GenBank/DDBJ whole genome shotgun (WGS) entry which is preliminary data.</text>
</comment>
<feature type="transmembrane region" description="Helical" evidence="3">
    <location>
        <begin position="186"/>
        <end position="209"/>
    </location>
</feature>
<protein>
    <recommendedName>
        <fullName evidence="1">diguanylate cyclase</fullName>
        <ecNumber evidence="1">2.7.7.65</ecNumber>
    </recommendedName>
</protein>
<dbReference type="EMBL" id="WHUG01000001">
    <property type="protein sequence ID" value="MQA37002.1"/>
    <property type="molecule type" value="Genomic_DNA"/>
</dbReference>
<keyword evidence="3" id="KW-0812">Transmembrane</keyword>
<sequence length="492" mass="54474">MRNTQPSIDLPQMARAVSIRRLFRHGDRREKLSITALWLASLAASIGLGLASVIYKWSGLPVQLGGAELYITVYPPLVICLLWTLTCGWWWGAIPAYLATLTLSLYGGMPLPWALMFSAANPLGFAVMGLGYRAIAISRNLTSIGAMLFYVQLSFVAAIFSSSGALVWCYTNRIDSTALLPIWQGWWLGAFLQSVFLSAPVMAVLWPRLERWQHARPQLLVDAGADPRGSVLRLLGCVAIGVLVYGFVTLKLADNLLQVQAAGIPAALARSLDVARDTTWAFYWVFALIIVFIAFFGYHMFIHWQTLTNKLLSDLRHANQRLYLLAGTDSLTGLHNRRVADERIASEWQRAQRLGLQAALVMIDIDHFKQINDRHGHPTGDEAIRILASEIRALSREIDSACRYGGEEFLIILPQADAEGAYTFAERLRTSVAAIPVPSEHGPFHFTVSVGIALFDAEESSHDAWIERSDSALYQAKREGRNRVVSPAAVAV</sequence>
<dbReference type="Proteomes" id="UP000440498">
    <property type="component" value="Unassembled WGS sequence"/>
</dbReference>
<dbReference type="GO" id="GO:1902201">
    <property type="term" value="P:negative regulation of bacterial-type flagellum-dependent cell motility"/>
    <property type="evidence" value="ECO:0007669"/>
    <property type="project" value="TreeGrafter"/>
</dbReference>
<feature type="transmembrane region" description="Helical" evidence="3">
    <location>
        <begin position="111"/>
        <end position="132"/>
    </location>
</feature>
<proteinExistence type="predicted"/>
<reference evidence="5 6" key="1">
    <citation type="submission" date="2019-10" db="EMBL/GenBank/DDBJ databases">
        <title>Two novel species isolated from a subtropical stream in China.</title>
        <authorList>
            <person name="Lu H."/>
        </authorList>
    </citation>
    <scope>NUCLEOTIDE SEQUENCE [LARGE SCALE GENOMIC DNA]</scope>
    <source>
        <strain evidence="5 6">FT29W</strain>
    </source>
</reference>
<comment type="catalytic activity">
    <reaction evidence="2">
        <text>2 GTP = 3',3'-c-di-GMP + 2 diphosphate</text>
        <dbReference type="Rhea" id="RHEA:24898"/>
        <dbReference type="ChEBI" id="CHEBI:33019"/>
        <dbReference type="ChEBI" id="CHEBI:37565"/>
        <dbReference type="ChEBI" id="CHEBI:58805"/>
        <dbReference type="EC" id="2.7.7.65"/>
    </reaction>
</comment>
<feature type="transmembrane region" description="Helical" evidence="3">
    <location>
        <begin position="69"/>
        <end position="91"/>
    </location>
</feature>
<dbReference type="GO" id="GO:0005886">
    <property type="term" value="C:plasma membrane"/>
    <property type="evidence" value="ECO:0007669"/>
    <property type="project" value="TreeGrafter"/>
</dbReference>
<dbReference type="FunFam" id="3.30.70.270:FF:000001">
    <property type="entry name" value="Diguanylate cyclase domain protein"/>
    <property type="match status" value="1"/>
</dbReference>
<dbReference type="PANTHER" id="PTHR45138:SF9">
    <property type="entry name" value="DIGUANYLATE CYCLASE DGCM-RELATED"/>
    <property type="match status" value="1"/>
</dbReference>
<dbReference type="InterPro" id="IPR029787">
    <property type="entry name" value="Nucleotide_cyclase"/>
</dbReference>
<feature type="transmembrane region" description="Helical" evidence="3">
    <location>
        <begin position="230"/>
        <end position="248"/>
    </location>
</feature>
<dbReference type="Gene3D" id="3.30.70.270">
    <property type="match status" value="1"/>
</dbReference>
<dbReference type="AlphaFoldDB" id="A0A6A7MV57"/>
<evidence type="ECO:0000313" key="5">
    <source>
        <dbReference type="EMBL" id="MQA37002.1"/>
    </source>
</evidence>
<dbReference type="PROSITE" id="PS50887">
    <property type="entry name" value="GGDEF"/>
    <property type="match status" value="1"/>
</dbReference>
<dbReference type="SMART" id="SM00267">
    <property type="entry name" value="GGDEF"/>
    <property type="match status" value="1"/>
</dbReference>
<evidence type="ECO:0000256" key="2">
    <source>
        <dbReference type="ARBA" id="ARBA00034247"/>
    </source>
</evidence>
<evidence type="ECO:0000313" key="6">
    <source>
        <dbReference type="Proteomes" id="UP000440498"/>
    </source>
</evidence>
<dbReference type="CDD" id="cd01949">
    <property type="entry name" value="GGDEF"/>
    <property type="match status" value="1"/>
</dbReference>
<keyword evidence="3" id="KW-1133">Transmembrane helix</keyword>
<accession>A0A6A7MV57</accession>
<evidence type="ECO:0000256" key="1">
    <source>
        <dbReference type="ARBA" id="ARBA00012528"/>
    </source>
</evidence>
<dbReference type="InterPro" id="IPR043128">
    <property type="entry name" value="Rev_trsase/Diguanyl_cyclase"/>
</dbReference>
<dbReference type="SUPFAM" id="SSF55073">
    <property type="entry name" value="Nucleotide cyclase"/>
    <property type="match status" value="1"/>
</dbReference>
<feature type="transmembrane region" description="Helical" evidence="3">
    <location>
        <begin position="281"/>
        <end position="301"/>
    </location>
</feature>